<dbReference type="SUPFAM" id="SSF109604">
    <property type="entry name" value="HD-domain/PDEase-like"/>
    <property type="match status" value="1"/>
</dbReference>
<sequence>MDLSPRLRRALNIAAVAHRDQVRKGSGIPYVSHVYAVMFLLSQVTDDEDVLIAGLLHDTLEDVPEKYNAVQMEQDFGVRVRELVEDLTKIEHPSWQVRADAYIEHLEFHASKEAVLISTADKLHNLMSILDDFDEIGEHLWQRFNAGKKQQLWWYTEILRVSTVRLGENQLNKQLGESVEKLKKSA</sequence>
<evidence type="ECO:0000313" key="3">
    <source>
        <dbReference type="Proteomes" id="UP000218244"/>
    </source>
</evidence>
<dbReference type="AlphaFoldDB" id="A0A160PS23"/>
<keyword evidence="2" id="KW-0378">Hydrolase</keyword>
<protein>
    <submittedName>
        <fullName evidence="2">Metal dependent phosphohydrolase</fullName>
    </submittedName>
</protein>
<evidence type="ECO:0000313" key="2">
    <source>
        <dbReference type="EMBL" id="BAU95681.1"/>
    </source>
</evidence>
<accession>A0A160PS23</accession>
<dbReference type="InterPro" id="IPR006674">
    <property type="entry name" value="HD_domain"/>
</dbReference>
<gene>
    <name evidence="2" type="ORF">N24_1419</name>
</gene>
<dbReference type="GO" id="GO:0008893">
    <property type="term" value="F:guanosine-3',5'-bis(diphosphate) 3'-diphosphatase activity"/>
    <property type="evidence" value="ECO:0007669"/>
    <property type="project" value="TreeGrafter"/>
</dbReference>
<dbReference type="KEGG" id="csur:N24_1419"/>
<proteinExistence type="predicted"/>
<organism evidence="2 3">
    <name type="scientific">Corynebacterium suranareeae</name>
    <dbReference type="NCBI Taxonomy" id="2506452"/>
    <lineage>
        <taxon>Bacteria</taxon>
        <taxon>Bacillati</taxon>
        <taxon>Actinomycetota</taxon>
        <taxon>Actinomycetes</taxon>
        <taxon>Mycobacteriales</taxon>
        <taxon>Corynebacteriaceae</taxon>
        <taxon>Corynebacterium</taxon>
    </lineage>
</organism>
<dbReference type="InterPro" id="IPR052194">
    <property type="entry name" value="MESH1"/>
</dbReference>
<dbReference type="RefSeq" id="WP_096455619.1">
    <property type="nucleotide sequence ID" value="NZ_AP017369.1"/>
</dbReference>
<dbReference type="Gene3D" id="1.10.3210.10">
    <property type="entry name" value="Hypothetical protein af1432"/>
    <property type="match status" value="1"/>
</dbReference>
<feature type="domain" description="HD" evidence="1">
    <location>
        <begin position="30"/>
        <end position="126"/>
    </location>
</feature>
<dbReference type="Proteomes" id="UP000218244">
    <property type="component" value="Chromosome"/>
</dbReference>
<name>A0A160PS23_9CORY</name>
<reference evidence="2 3" key="1">
    <citation type="submission" date="2016-02" db="EMBL/GenBank/DDBJ databases">
        <title>Corynebacterium glutamicum N24 whole genome sequencing project.</title>
        <authorList>
            <person name="Matsutani M."/>
            <person name="Nangtapong N."/>
            <person name="Yakushi T."/>
            <person name="Matsushita K."/>
        </authorList>
    </citation>
    <scope>NUCLEOTIDE SEQUENCE [LARGE SCALE GENOMIC DNA]</scope>
    <source>
        <strain evidence="2 3">N24</strain>
    </source>
</reference>
<keyword evidence="3" id="KW-1185">Reference proteome</keyword>
<dbReference type="InterPro" id="IPR003607">
    <property type="entry name" value="HD/PDEase_dom"/>
</dbReference>
<evidence type="ECO:0000259" key="1">
    <source>
        <dbReference type="PROSITE" id="PS51831"/>
    </source>
</evidence>
<dbReference type="EMBL" id="AP017369">
    <property type="protein sequence ID" value="BAU95681.1"/>
    <property type="molecule type" value="Genomic_DNA"/>
</dbReference>
<dbReference type="PANTHER" id="PTHR46246">
    <property type="entry name" value="GUANOSINE-3',5'-BIS(DIPHOSPHATE) 3'-PYROPHOSPHOHYDROLASE MESH1"/>
    <property type="match status" value="1"/>
</dbReference>
<dbReference type="PANTHER" id="PTHR46246:SF1">
    <property type="entry name" value="GUANOSINE-3',5'-BIS(DIPHOSPHATE) 3'-PYROPHOSPHOHYDROLASE MESH1"/>
    <property type="match status" value="1"/>
</dbReference>
<dbReference type="Pfam" id="PF13328">
    <property type="entry name" value="HD_4"/>
    <property type="match status" value="1"/>
</dbReference>
<dbReference type="PROSITE" id="PS51831">
    <property type="entry name" value="HD"/>
    <property type="match status" value="1"/>
</dbReference>
<dbReference type="SMART" id="SM00471">
    <property type="entry name" value="HDc"/>
    <property type="match status" value="1"/>
</dbReference>